<evidence type="ECO:0000256" key="2">
    <source>
        <dbReference type="ARBA" id="ARBA00022741"/>
    </source>
</evidence>
<reference evidence="5" key="2">
    <citation type="journal article" date="2021" name="Microbiome">
        <title>Successional dynamics and alternative stable states in a saline activated sludge microbial community over 9 years.</title>
        <authorList>
            <person name="Wang Y."/>
            <person name="Ye J."/>
            <person name="Ju F."/>
            <person name="Liu L."/>
            <person name="Boyd J.A."/>
            <person name="Deng Y."/>
            <person name="Parks D.H."/>
            <person name="Jiang X."/>
            <person name="Yin X."/>
            <person name="Woodcroft B.J."/>
            <person name="Tyson G.W."/>
            <person name="Hugenholtz P."/>
            <person name="Polz M.F."/>
            <person name="Zhang T."/>
        </authorList>
    </citation>
    <scope>NUCLEOTIDE SEQUENCE</scope>
    <source>
        <strain evidence="5">HKST-UBA12</strain>
    </source>
</reference>
<name>A0A955I6R1_9BACT</name>
<dbReference type="InterPro" id="IPR003439">
    <property type="entry name" value="ABC_transporter-like_ATP-bd"/>
</dbReference>
<evidence type="ECO:0000259" key="4">
    <source>
        <dbReference type="PROSITE" id="PS50893"/>
    </source>
</evidence>
<comment type="similarity">
    <text evidence="1">Belongs to the ABC transporter superfamily. Ycf16 family.</text>
</comment>
<sequence>MLSILNLQAKLTESNKQILHDVSLTVKPGEVHVVQGKNGSGKSTLAQVLSGNPRFMVTGGKIELANEDYPDFLLEKIGVDDPGQIDVASLEPHQRSLAGIFLANQYPLEIPGVDLSNFLRMAYNARQEKDVPVFKFRKLLKEKADLINFPEKLIDRNLNEGFSGGEKKKTEILQLAILEPRYAILDETDSGLDQGAIKDVFTGLKQIINAEQKMGVIIITHYEKVFDYIQPDFVHEMVEGTLK</sequence>
<dbReference type="PROSITE" id="PS50893">
    <property type="entry name" value="ABC_TRANSPORTER_2"/>
    <property type="match status" value="1"/>
</dbReference>
<dbReference type="SUPFAM" id="SSF52540">
    <property type="entry name" value="P-loop containing nucleoside triphosphate hydrolases"/>
    <property type="match status" value="1"/>
</dbReference>
<feature type="domain" description="ABC transporter" evidence="4">
    <location>
        <begin position="2"/>
        <end position="238"/>
    </location>
</feature>
<organism evidence="5 6">
    <name type="scientific">Candidatus Dojkabacteria bacterium</name>
    <dbReference type="NCBI Taxonomy" id="2099670"/>
    <lineage>
        <taxon>Bacteria</taxon>
        <taxon>Candidatus Dojkabacteria</taxon>
    </lineage>
</organism>
<keyword evidence="2" id="KW-0547">Nucleotide-binding</keyword>
<gene>
    <name evidence="5" type="primary">sufC</name>
    <name evidence="5" type="ORF">KC640_00085</name>
</gene>
<dbReference type="AlphaFoldDB" id="A0A955I6R1"/>
<dbReference type="Gene3D" id="3.40.50.300">
    <property type="entry name" value="P-loop containing nucleotide triphosphate hydrolases"/>
    <property type="match status" value="1"/>
</dbReference>
<dbReference type="Proteomes" id="UP000760819">
    <property type="component" value="Unassembled WGS sequence"/>
</dbReference>
<evidence type="ECO:0000256" key="1">
    <source>
        <dbReference type="ARBA" id="ARBA00006216"/>
    </source>
</evidence>
<dbReference type="PANTHER" id="PTHR43204">
    <property type="entry name" value="ABC TRANSPORTER I FAMILY MEMBER 6, CHLOROPLASTIC"/>
    <property type="match status" value="1"/>
</dbReference>
<dbReference type="PANTHER" id="PTHR43204:SF1">
    <property type="entry name" value="ABC TRANSPORTER I FAMILY MEMBER 6, CHLOROPLASTIC"/>
    <property type="match status" value="1"/>
</dbReference>
<evidence type="ECO:0000256" key="3">
    <source>
        <dbReference type="ARBA" id="ARBA00022840"/>
    </source>
</evidence>
<accession>A0A955I6R1</accession>
<comment type="caution">
    <text evidence="5">The sequence shown here is derived from an EMBL/GenBank/DDBJ whole genome shotgun (WGS) entry which is preliminary data.</text>
</comment>
<dbReference type="GO" id="GO:0016887">
    <property type="term" value="F:ATP hydrolysis activity"/>
    <property type="evidence" value="ECO:0007669"/>
    <property type="project" value="InterPro"/>
</dbReference>
<dbReference type="GO" id="GO:0005524">
    <property type="term" value="F:ATP binding"/>
    <property type="evidence" value="ECO:0007669"/>
    <property type="project" value="UniProtKB-KW"/>
</dbReference>
<dbReference type="NCBIfam" id="TIGR01978">
    <property type="entry name" value="sufC"/>
    <property type="match status" value="1"/>
</dbReference>
<dbReference type="EMBL" id="JAGQLI010000008">
    <property type="protein sequence ID" value="MCA9378804.1"/>
    <property type="molecule type" value="Genomic_DNA"/>
</dbReference>
<protein>
    <submittedName>
        <fullName evidence="5">Fe-S cluster assembly ATPase SufC</fullName>
    </submittedName>
</protein>
<evidence type="ECO:0000313" key="6">
    <source>
        <dbReference type="Proteomes" id="UP000760819"/>
    </source>
</evidence>
<evidence type="ECO:0000313" key="5">
    <source>
        <dbReference type="EMBL" id="MCA9378804.1"/>
    </source>
</evidence>
<dbReference type="InterPro" id="IPR027417">
    <property type="entry name" value="P-loop_NTPase"/>
</dbReference>
<dbReference type="InterPro" id="IPR010230">
    <property type="entry name" value="FeS-cluster_ATPase_SufC"/>
</dbReference>
<keyword evidence="3" id="KW-0067">ATP-binding</keyword>
<reference evidence="5" key="1">
    <citation type="submission" date="2020-04" db="EMBL/GenBank/DDBJ databases">
        <authorList>
            <person name="Zhang T."/>
        </authorList>
    </citation>
    <scope>NUCLEOTIDE SEQUENCE</scope>
    <source>
        <strain evidence="5">HKST-UBA12</strain>
    </source>
</reference>
<proteinExistence type="inferred from homology"/>
<dbReference type="Pfam" id="PF00005">
    <property type="entry name" value="ABC_tran"/>
    <property type="match status" value="1"/>
</dbReference>